<name>A0AAE0B4L2_9ROSI</name>
<dbReference type="AlphaFoldDB" id="A0AAE0B4L2"/>
<organism evidence="2 3">
    <name type="scientific">Dipteronia sinensis</name>
    <dbReference type="NCBI Taxonomy" id="43782"/>
    <lineage>
        <taxon>Eukaryota</taxon>
        <taxon>Viridiplantae</taxon>
        <taxon>Streptophyta</taxon>
        <taxon>Embryophyta</taxon>
        <taxon>Tracheophyta</taxon>
        <taxon>Spermatophyta</taxon>
        <taxon>Magnoliopsida</taxon>
        <taxon>eudicotyledons</taxon>
        <taxon>Gunneridae</taxon>
        <taxon>Pentapetalae</taxon>
        <taxon>rosids</taxon>
        <taxon>malvids</taxon>
        <taxon>Sapindales</taxon>
        <taxon>Sapindaceae</taxon>
        <taxon>Hippocastanoideae</taxon>
        <taxon>Acereae</taxon>
        <taxon>Dipteronia</taxon>
    </lineage>
</organism>
<evidence type="ECO:0000313" key="3">
    <source>
        <dbReference type="Proteomes" id="UP001281410"/>
    </source>
</evidence>
<keyword evidence="3" id="KW-1185">Reference proteome</keyword>
<feature type="region of interest" description="Disordered" evidence="1">
    <location>
        <begin position="16"/>
        <end position="53"/>
    </location>
</feature>
<sequence>MQLDVANVSANFVSSYNQGDRRNQKEGSNNYNGGYNGGTWNGGRGKGRGRGRWNNHNRPIYKVCAFKTINNKLEVDIATFIAKLRIKLNFQVKTPLHNMPVFFKIPHTMPLLRWFAIRHGKPSSYVEHNRARESIKSTSPTGKSSLYVEHDDHLAMFALLNFHKTSSSFGDDAASVSELEFCYVKEDDDEDQA</sequence>
<reference evidence="2" key="1">
    <citation type="journal article" date="2023" name="Plant J.">
        <title>Genome sequences and population genomics provide insights into the demographic history, inbreeding, and mutation load of two 'living fossil' tree species of Dipteronia.</title>
        <authorList>
            <person name="Feng Y."/>
            <person name="Comes H.P."/>
            <person name="Chen J."/>
            <person name="Zhu S."/>
            <person name="Lu R."/>
            <person name="Zhang X."/>
            <person name="Li P."/>
            <person name="Qiu J."/>
            <person name="Olsen K.M."/>
            <person name="Qiu Y."/>
        </authorList>
    </citation>
    <scope>NUCLEOTIDE SEQUENCE</scope>
    <source>
        <strain evidence="2">NBL</strain>
    </source>
</reference>
<gene>
    <name evidence="2" type="ORF">Dsin_001354</name>
</gene>
<proteinExistence type="predicted"/>
<accession>A0AAE0B4L2</accession>
<evidence type="ECO:0000256" key="1">
    <source>
        <dbReference type="SAM" id="MobiDB-lite"/>
    </source>
</evidence>
<dbReference type="EMBL" id="JANJYJ010000001">
    <property type="protein sequence ID" value="KAK3229473.1"/>
    <property type="molecule type" value="Genomic_DNA"/>
</dbReference>
<dbReference type="Proteomes" id="UP001281410">
    <property type="component" value="Unassembled WGS sequence"/>
</dbReference>
<comment type="caution">
    <text evidence="2">The sequence shown here is derived from an EMBL/GenBank/DDBJ whole genome shotgun (WGS) entry which is preliminary data.</text>
</comment>
<protein>
    <submittedName>
        <fullName evidence="2">Uncharacterized protein</fullName>
    </submittedName>
</protein>
<evidence type="ECO:0000313" key="2">
    <source>
        <dbReference type="EMBL" id="KAK3229473.1"/>
    </source>
</evidence>
<feature type="compositionally biased region" description="Gly residues" evidence="1">
    <location>
        <begin position="34"/>
        <end position="44"/>
    </location>
</feature>